<reference evidence="1 2" key="1">
    <citation type="submission" date="2021-01" db="EMBL/GenBank/DDBJ databases">
        <title>Whole genome shotgun sequence of Catellatospora chokoriensis NBRC 107358.</title>
        <authorList>
            <person name="Komaki H."/>
            <person name="Tamura T."/>
        </authorList>
    </citation>
    <scope>NUCLEOTIDE SEQUENCE [LARGE SCALE GENOMIC DNA]</scope>
    <source>
        <strain evidence="1 2">NBRC 107358</strain>
    </source>
</reference>
<dbReference type="RefSeq" id="WP_191842564.1">
    <property type="nucleotide sequence ID" value="NZ_BAAALB010000024.1"/>
</dbReference>
<accession>A0A8J3NRS3</accession>
<gene>
    <name evidence="1" type="ORF">Cch02nite_39210</name>
</gene>
<dbReference type="AlphaFoldDB" id="A0A8J3NRS3"/>
<comment type="caution">
    <text evidence="1">The sequence shown here is derived from an EMBL/GenBank/DDBJ whole genome shotgun (WGS) entry which is preliminary data.</text>
</comment>
<evidence type="ECO:0000313" key="2">
    <source>
        <dbReference type="Proteomes" id="UP000619293"/>
    </source>
</evidence>
<protein>
    <submittedName>
        <fullName evidence="1">Uncharacterized protein</fullName>
    </submittedName>
</protein>
<organism evidence="1 2">
    <name type="scientific">Catellatospora chokoriensis</name>
    <dbReference type="NCBI Taxonomy" id="310353"/>
    <lineage>
        <taxon>Bacteria</taxon>
        <taxon>Bacillati</taxon>
        <taxon>Actinomycetota</taxon>
        <taxon>Actinomycetes</taxon>
        <taxon>Micromonosporales</taxon>
        <taxon>Micromonosporaceae</taxon>
        <taxon>Catellatospora</taxon>
    </lineage>
</organism>
<evidence type="ECO:0000313" key="1">
    <source>
        <dbReference type="EMBL" id="GIF90477.1"/>
    </source>
</evidence>
<dbReference type="EMBL" id="BONG01000023">
    <property type="protein sequence ID" value="GIF90477.1"/>
    <property type="molecule type" value="Genomic_DNA"/>
</dbReference>
<dbReference type="Proteomes" id="UP000619293">
    <property type="component" value="Unassembled WGS sequence"/>
</dbReference>
<name>A0A8J3NRS3_9ACTN</name>
<keyword evidence="2" id="KW-1185">Reference proteome</keyword>
<proteinExistence type="predicted"/>
<sequence length="395" mass="43060">MATPEPDPAALAELIHTVRQAATTHEQQLAALIARTRRAIITAVAAGTICYRGADDVLAEWDMPGLPKLWPVEVEAPVAYRRRHPDSGSALTAHHTICDILAAALPDEIDIGPTRHEHAAPVGDDGQEFDVSATVVLTVPVTADGADTAIRIAQDRLAEALTCADEPMQVTVDLDRAQWDTDRPRDAALDPDEDAPAHIAYPTAGWDLDLGPEQQLAQAREREDAARLALPALRAAIRTRAIRAVADDLGHLDDPAQRVDRFLADIGLDPLPRAWLVCIEASTTVTVTADHARHARALVADAAQARWTRRHERVGNDDAFTDTPRQSDDGRWQVTCNERLRVWARTADEHTAADIATRLARAHLDNLDLPQLHGHRLVVTGTAQVVDPVLDPDRD</sequence>